<evidence type="ECO:0000256" key="1">
    <source>
        <dbReference type="SAM" id="Phobius"/>
    </source>
</evidence>
<comment type="caution">
    <text evidence="2">The sequence shown here is derived from an EMBL/GenBank/DDBJ whole genome shotgun (WGS) entry which is preliminary data.</text>
</comment>
<evidence type="ECO:0008006" key="4">
    <source>
        <dbReference type="Google" id="ProtNLM"/>
    </source>
</evidence>
<dbReference type="RefSeq" id="WP_203839883.1">
    <property type="nucleotide sequence ID" value="NZ_BAAATV010000011.1"/>
</dbReference>
<accession>A0ABQ3ZWH8</accession>
<evidence type="ECO:0000313" key="2">
    <source>
        <dbReference type="EMBL" id="GIE22808.1"/>
    </source>
</evidence>
<gene>
    <name evidence="2" type="ORF">Ahu01nite_059100</name>
</gene>
<keyword evidence="1" id="KW-0812">Transmembrane</keyword>
<feature type="transmembrane region" description="Helical" evidence="1">
    <location>
        <begin position="32"/>
        <end position="53"/>
    </location>
</feature>
<reference evidence="2 3" key="1">
    <citation type="submission" date="2021-01" db="EMBL/GenBank/DDBJ databases">
        <title>Whole genome shotgun sequence of Actinoplanes humidus NBRC 14915.</title>
        <authorList>
            <person name="Komaki H."/>
            <person name="Tamura T."/>
        </authorList>
    </citation>
    <scope>NUCLEOTIDE SEQUENCE [LARGE SCALE GENOMIC DNA]</scope>
    <source>
        <strain evidence="2 3">NBRC 14915</strain>
    </source>
</reference>
<dbReference type="EMBL" id="BOMN01000086">
    <property type="protein sequence ID" value="GIE22808.1"/>
    <property type="molecule type" value="Genomic_DNA"/>
</dbReference>
<proteinExistence type="predicted"/>
<sequence>MPPSLRLRTAAIVEPASVILLFTNLATVHWPAIATLLGPLHGCAYLIVIGTTLRESPDTRTRLLALLPAIGGLLTTRRILAAHRSEADIPA</sequence>
<protein>
    <recommendedName>
        <fullName evidence="4">DUF3817 domain-containing protein</fullName>
    </recommendedName>
</protein>
<keyword evidence="1" id="KW-0472">Membrane</keyword>
<evidence type="ECO:0000313" key="3">
    <source>
        <dbReference type="Proteomes" id="UP000603200"/>
    </source>
</evidence>
<keyword evidence="1" id="KW-1133">Transmembrane helix</keyword>
<keyword evidence="3" id="KW-1185">Reference proteome</keyword>
<dbReference type="Proteomes" id="UP000603200">
    <property type="component" value="Unassembled WGS sequence"/>
</dbReference>
<organism evidence="2 3">
    <name type="scientific">Winogradskya humida</name>
    <dbReference type="NCBI Taxonomy" id="113566"/>
    <lineage>
        <taxon>Bacteria</taxon>
        <taxon>Bacillati</taxon>
        <taxon>Actinomycetota</taxon>
        <taxon>Actinomycetes</taxon>
        <taxon>Micromonosporales</taxon>
        <taxon>Micromonosporaceae</taxon>
        <taxon>Winogradskya</taxon>
    </lineage>
</organism>
<name>A0ABQ3ZWH8_9ACTN</name>